<sequence length="193" mass="22333">MPKQKSGNTNDGNTARKFFRHPEKTAEITGVEFNLIKRLGIILECINCNMKINLEKFAEFTRVTQDIYLPKYSWYPMPISLHKILFSGRDIIEACILPIGSYSEEAQEARSKHNRQYRELFTRKSSRINANTDLLHRLLIISDPYIASLRAAPKSKKRKLDREMKKLLELCFSDEEDSVIVLEDSSEESSTSE</sequence>
<dbReference type="EMBL" id="BGPR01000063">
    <property type="protein sequence ID" value="GBL89091.1"/>
    <property type="molecule type" value="Genomic_DNA"/>
</dbReference>
<name>A0A4Y2B9R0_ARAVE</name>
<dbReference type="OrthoDB" id="8197165at2759"/>
<keyword evidence="2" id="KW-1185">Reference proteome</keyword>
<dbReference type="Proteomes" id="UP000499080">
    <property type="component" value="Unassembled WGS sequence"/>
</dbReference>
<evidence type="ECO:0000313" key="1">
    <source>
        <dbReference type="EMBL" id="GBL89091.1"/>
    </source>
</evidence>
<organism evidence="1 2">
    <name type="scientific">Araneus ventricosus</name>
    <name type="common">Orbweaver spider</name>
    <name type="synonym">Epeira ventricosa</name>
    <dbReference type="NCBI Taxonomy" id="182803"/>
    <lineage>
        <taxon>Eukaryota</taxon>
        <taxon>Metazoa</taxon>
        <taxon>Ecdysozoa</taxon>
        <taxon>Arthropoda</taxon>
        <taxon>Chelicerata</taxon>
        <taxon>Arachnida</taxon>
        <taxon>Araneae</taxon>
        <taxon>Araneomorphae</taxon>
        <taxon>Entelegynae</taxon>
        <taxon>Araneoidea</taxon>
        <taxon>Araneidae</taxon>
        <taxon>Araneus</taxon>
    </lineage>
</organism>
<gene>
    <name evidence="1" type="ORF">AVEN_255228_1</name>
</gene>
<comment type="caution">
    <text evidence="1">The sequence shown here is derived from an EMBL/GenBank/DDBJ whole genome shotgun (WGS) entry which is preliminary data.</text>
</comment>
<protein>
    <submittedName>
        <fullName evidence="1">Uncharacterized protein</fullName>
    </submittedName>
</protein>
<reference evidence="1 2" key="1">
    <citation type="journal article" date="2019" name="Sci. Rep.">
        <title>Orb-weaving spider Araneus ventricosus genome elucidates the spidroin gene catalogue.</title>
        <authorList>
            <person name="Kono N."/>
            <person name="Nakamura H."/>
            <person name="Ohtoshi R."/>
            <person name="Moran D.A.P."/>
            <person name="Shinohara A."/>
            <person name="Yoshida Y."/>
            <person name="Fujiwara M."/>
            <person name="Mori M."/>
            <person name="Tomita M."/>
            <person name="Arakawa K."/>
        </authorList>
    </citation>
    <scope>NUCLEOTIDE SEQUENCE [LARGE SCALE GENOMIC DNA]</scope>
</reference>
<accession>A0A4Y2B9R0</accession>
<evidence type="ECO:0000313" key="2">
    <source>
        <dbReference type="Proteomes" id="UP000499080"/>
    </source>
</evidence>
<dbReference type="AlphaFoldDB" id="A0A4Y2B9R0"/>
<proteinExistence type="predicted"/>